<dbReference type="GeneID" id="80558699"/>
<evidence type="ECO:0000313" key="1">
    <source>
        <dbReference type="EMBL" id="BCS83494.1"/>
    </source>
</evidence>
<keyword evidence="2" id="KW-1185">Reference proteome</keyword>
<organism evidence="1 2">
    <name type="scientific">Cotonvirus japonicus</name>
    <dbReference type="NCBI Taxonomy" id="2811091"/>
    <lineage>
        <taxon>Viruses</taxon>
        <taxon>Varidnaviria</taxon>
        <taxon>Bamfordvirae</taxon>
        <taxon>Nucleocytoviricota</taxon>
        <taxon>Megaviricetes</taxon>
        <taxon>Imitervirales</taxon>
        <taxon>Mimiviridae</taxon>
        <taxon>Megamimivirinae</taxon>
        <taxon>Cotonvirus</taxon>
        <taxon>Cotonvirus japonicum</taxon>
    </lineage>
</organism>
<proteinExistence type="predicted"/>
<evidence type="ECO:0000313" key="2">
    <source>
        <dbReference type="Proteomes" id="UP001321479"/>
    </source>
</evidence>
<protein>
    <recommendedName>
        <fullName evidence="3">Ubiquitin-like domain-containing protein</fullName>
    </recommendedName>
</protein>
<dbReference type="Proteomes" id="UP001321479">
    <property type="component" value="Segment"/>
</dbReference>
<sequence>MEYFIRLTIISKNNRDHIEFDTKSSIGELRNCIQTHTRIQYSRQKIGIVGDKKFFILNQKNFYQPLHELGISSGDRLYVVEVTNNELLKSSIISKDQWIFNQLTMYTSTRNFDKKFLYECLILAINNSWDHAINRLEILLL</sequence>
<dbReference type="SUPFAM" id="SSF54236">
    <property type="entry name" value="Ubiquitin-like"/>
    <property type="match status" value="1"/>
</dbReference>
<reference evidence="1 2" key="1">
    <citation type="submission" date="2021-02" db="EMBL/GenBank/DDBJ databases">
        <title>Cotonvirus japonicus, which uses Golgi apparatus of host cells for its virion factory, phylogenetically links tailed tupanvirus and icosahedral mimivirus.</title>
        <authorList>
            <person name="Takahashi H."/>
            <person name="Fukaya S."/>
            <person name="Song C."/>
            <person name="Murata K."/>
            <person name="Takemura M."/>
        </authorList>
    </citation>
    <scope>NUCLEOTIDE SEQUENCE [LARGE SCALE GENOMIC DNA]</scope>
</reference>
<dbReference type="RefSeq" id="YP_010842102.1">
    <property type="nucleotide sequence ID" value="NC_079139.1"/>
</dbReference>
<dbReference type="InterPro" id="IPR029071">
    <property type="entry name" value="Ubiquitin-like_domsf"/>
</dbReference>
<accession>A0ABM7NTK2</accession>
<dbReference type="EMBL" id="AP024483">
    <property type="protein sequence ID" value="BCS83494.1"/>
    <property type="molecule type" value="Genomic_DNA"/>
</dbReference>
<dbReference type="Gene3D" id="3.10.20.90">
    <property type="entry name" value="Phosphatidylinositol 3-kinase Catalytic Subunit, Chain A, domain 1"/>
    <property type="match status" value="1"/>
</dbReference>
<evidence type="ECO:0008006" key="3">
    <source>
        <dbReference type="Google" id="ProtNLM"/>
    </source>
</evidence>
<name>A0ABM7NTK2_9VIRU</name>